<reference evidence="2 3" key="1">
    <citation type="journal article" date="2019" name="Nat. Ecol. Evol.">
        <title>Megaphylogeny resolves global patterns of mushroom evolution.</title>
        <authorList>
            <person name="Varga T."/>
            <person name="Krizsan K."/>
            <person name="Foldi C."/>
            <person name="Dima B."/>
            <person name="Sanchez-Garcia M."/>
            <person name="Sanchez-Ramirez S."/>
            <person name="Szollosi G.J."/>
            <person name="Szarkandi J.G."/>
            <person name="Papp V."/>
            <person name="Albert L."/>
            <person name="Andreopoulos W."/>
            <person name="Angelini C."/>
            <person name="Antonin V."/>
            <person name="Barry K.W."/>
            <person name="Bougher N.L."/>
            <person name="Buchanan P."/>
            <person name="Buyck B."/>
            <person name="Bense V."/>
            <person name="Catcheside P."/>
            <person name="Chovatia M."/>
            <person name="Cooper J."/>
            <person name="Damon W."/>
            <person name="Desjardin D."/>
            <person name="Finy P."/>
            <person name="Geml J."/>
            <person name="Haridas S."/>
            <person name="Hughes K."/>
            <person name="Justo A."/>
            <person name="Karasinski D."/>
            <person name="Kautmanova I."/>
            <person name="Kiss B."/>
            <person name="Kocsube S."/>
            <person name="Kotiranta H."/>
            <person name="LaButti K.M."/>
            <person name="Lechner B.E."/>
            <person name="Liimatainen K."/>
            <person name="Lipzen A."/>
            <person name="Lukacs Z."/>
            <person name="Mihaltcheva S."/>
            <person name="Morgado L.N."/>
            <person name="Niskanen T."/>
            <person name="Noordeloos M.E."/>
            <person name="Ohm R.A."/>
            <person name="Ortiz-Santana B."/>
            <person name="Ovrebo C."/>
            <person name="Racz N."/>
            <person name="Riley R."/>
            <person name="Savchenko A."/>
            <person name="Shiryaev A."/>
            <person name="Soop K."/>
            <person name="Spirin V."/>
            <person name="Szebenyi C."/>
            <person name="Tomsovsky M."/>
            <person name="Tulloss R.E."/>
            <person name="Uehling J."/>
            <person name="Grigoriev I.V."/>
            <person name="Vagvolgyi C."/>
            <person name="Papp T."/>
            <person name="Martin F.M."/>
            <person name="Miettinen O."/>
            <person name="Hibbett D.S."/>
            <person name="Nagy L.G."/>
        </authorList>
    </citation>
    <scope>NUCLEOTIDE SEQUENCE [LARGE SCALE GENOMIC DNA]</scope>
    <source>
        <strain evidence="2 3">CBS 309.79</strain>
    </source>
</reference>
<name>A0A5C3QJT4_9AGAR</name>
<accession>A0A5C3QJT4</accession>
<proteinExistence type="predicted"/>
<protein>
    <submittedName>
        <fullName evidence="2">Uncharacterized protein</fullName>
    </submittedName>
</protein>
<dbReference type="Proteomes" id="UP000305067">
    <property type="component" value="Unassembled WGS sequence"/>
</dbReference>
<feature type="transmembrane region" description="Helical" evidence="1">
    <location>
        <begin position="63"/>
        <end position="84"/>
    </location>
</feature>
<evidence type="ECO:0000313" key="2">
    <source>
        <dbReference type="EMBL" id="TFL02196.1"/>
    </source>
</evidence>
<keyword evidence="1" id="KW-0812">Transmembrane</keyword>
<keyword evidence="1" id="KW-0472">Membrane</keyword>
<dbReference type="AlphaFoldDB" id="A0A5C3QJT4"/>
<feature type="transmembrane region" description="Helical" evidence="1">
    <location>
        <begin position="6"/>
        <end position="23"/>
    </location>
</feature>
<dbReference type="EMBL" id="ML178823">
    <property type="protein sequence ID" value="TFL02196.1"/>
    <property type="molecule type" value="Genomic_DNA"/>
</dbReference>
<evidence type="ECO:0000313" key="3">
    <source>
        <dbReference type="Proteomes" id="UP000305067"/>
    </source>
</evidence>
<organism evidence="2 3">
    <name type="scientific">Pterulicium gracile</name>
    <dbReference type="NCBI Taxonomy" id="1884261"/>
    <lineage>
        <taxon>Eukaryota</taxon>
        <taxon>Fungi</taxon>
        <taxon>Dikarya</taxon>
        <taxon>Basidiomycota</taxon>
        <taxon>Agaricomycotina</taxon>
        <taxon>Agaricomycetes</taxon>
        <taxon>Agaricomycetidae</taxon>
        <taxon>Agaricales</taxon>
        <taxon>Pleurotineae</taxon>
        <taxon>Pterulaceae</taxon>
        <taxon>Pterulicium</taxon>
    </lineage>
</organism>
<keyword evidence="1" id="KW-1133">Transmembrane helix</keyword>
<keyword evidence="3" id="KW-1185">Reference proteome</keyword>
<gene>
    <name evidence="2" type="ORF">BDV98DRAFT_566862</name>
</gene>
<sequence>MPSIYSLFFVGTISAIFYLHPMLSYSLSSRDVSVQALSRAVRFLCMFLRPSTIRSRPMYSREFTCYFVWVDGWMDIPMVALYWIQDHHMWLFRLSGPFAMHRVLSV</sequence>
<evidence type="ECO:0000256" key="1">
    <source>
        <dbReference type="SAM" id="Phobius"/>
    </source>
</evidence>